<dbReference type="InterPro" id="IPR050595">
    <property type="entry name" value="Bact_response_regulator"/>
</dbReference>
<dbReference type="OrthoDB" id="9801602at2"/>
<feature type="domain" description="Response regulatory" evidence="4">
    <location>
        <begin position="4"/>
        <end position="120"/>
    </location>
</feature>
<dbReference type="PROSITE" id="PS50110">
    <property type="entry name" value="RESPONSE_REGULATORY"/>
    <property type="match status" value="1"/>
</dbReference>
<evidence type="ECO:0000256" key="3">
    <source>
        <dbReference type="PROSITE-ProRule" id="PRU00169"/>
    </source>
</evidence>
<evidence type="ECO:0000256" key="2">
    <source>
        <dbReference type="ARBA" id="ARBA00023012"/>
    </source>
</evidence>
<sequence>MATKVLIAEDEKNIVESLSFILKREGYEVSAIFDGAEVIDAVTASPPDIVILDVMLPQTNGFEILKQLRGTPQIAGLPVIVITAKGQAQDRATAANLGADVFMSKPFSNKDIVAEVKRLTASA</sequence>
<keyword evidence="6" id="KW-1185">Reference proteome</keyword>
<feature type="modified residue" description="4-aspartylphosphate" evidence="3">
    <location>
        <position position="53"/>
    </location>
</feature>
<dbReference type="EMBL" id="VHSH01000009">
    <property type="protein sequence ID" value="TQV75688.1"/>
    <property type="molecule type" value="Genomic_DNA"/>
</dbReference>
<name>A0A545TEN6_9PROT</name>
<comment type="caution">
    <text evidence="5">The sequence shown here is derived from an EMBL/GenBank/DDBJ whole genome shotgun (WGS) entry which is preliminary data.</text>
</comment>
<evidence type="ECO:0000313" key="6">
    <source>
        <dbReference type="Proteomes" id="UP000315252"/>
    </source>
</evidence>
<reference evidence="5 6" key="1">
    <citation type="submission" date="2019-06" db="EMBL/GenBank/DDBJ databases">
        <title>Whole genome sequence for Rhodospirillaceae sp. R148.</title>
        <authorList>
            <person name="Wang G."/>
        </authorList>
    </citation>
    <scope>NUCLEOTIDE SEQUENCE [LARGE SCALE GENOMIC DNA]</scope>
    <source>
        <strain evidence="5 6">R148</strain>
    </source>
</reference>
<dbReference type="SUPFAM" id="SSF52172">
    <property type="entry name" value="CheY-like"/>
    <property type="match status" value="1"/>
</dbReference>
<dbReference type="RefSeq" id="WP_142898677.1">
    <property type="nucleotide sequence ID" value="NZ_ML660060.1"/>
</dbReference>
<dbReference type="SMART" id="SM00448">
    <property type="entry name" value="REC"/>
    <property type="match status" value="1"/>
</dbReference>
<dbReference type="PANTHER" id="PTHR44591">
    <property type="entry name" value="STRESS RESPONSE REGULATOR PROTEIN 1"/>
    <property type="match status" value="1"/>
</dbReference>
<keyword evidence="1 3" id="KW-0597">Phosphoprotein</keyword>
<proteinExistence type="predicted"/>
<accession>A0A545TEN6</accession>
<evidence type="ECO:0000256" key="1">
    <source>
        <dbReference type="ARBA" id="ARBA00022553"/>
    </source>
</evidence>
<organism evidence="5 6">
    <name type="scientific">Denitrobaculum tricleocarpae</name>
    <dbReference type="NCBI Taxonomy" id="2591009"/>
    <lineage>
        <taxon>Bacteria</taxon>
        <taxon>Pseudomonadati</taxon>
        <taxon>Pseudomonadota</taxon>
        <taxon>Alphaproteobacteria</taxon>
        <taxon>Rhodospirillales</taxon>
        <taxon>Rhodospirillaceae</taxon>
        <taxon>Denitrobaculum</taxon>
    </lineage>
</organism>
<protein>
    <submittedName>
        <fullName evidence="5">Response regulator transcription factor</fullName>
    </submittedName>
</protein>
<dbReference type="Proteomes" id="UP000315252">
    <property type="component" value="Unassembled WGS sequence"/>
</dbReference>
<dbReference type="Pfam" id="PF00072">
    <property type="entry name" value="Response_reg"/>
    <property type="match status" value="1"/>
</dbReference>
<dbReference type="GO" id="GO:0000160">
    <property type="term" value="P:phosphorelay signal transduction system"/>
    <property type="evidence" value="ECO:0007669"/>
    <property type="project" value="UniProtKB-KW"/>
</dbReference>
<gene>
    <name evidence="5" type="ORF">FKG95_22450</name>
</gene>
<dbReference type="InterPro" id="IPR001789">
    <property type="entry name" value="Sig_transdc_resp-reg_receiver"/>
</dbReference>
<dbReference type="AlphaFoldDB" id="A0A545TEN6"/>
<dbReference type="Gene3D" id="3.40.50.2300">
    <property type="match status" value="1"/>
</dbReference>
<evidence type="ECO:0000313" key="5">
    <source>
        <dbReference type="EMBL" id="TQV75688.1"/>
    </source>
</evidence>
<dbReference type="PANTHER" id="PTHR44591:SF14">
    <property type="entry name" value="PROTEIN PILG"/>
    <property type="match status" value="1"/>
</dbReference>
<keyword evidence="2" id="KW-0902">Two-component regulatory system</keyword>
<evidence type="ECO:0000259" key="4">
    <source>
        <dbReference type="PROSITE" id="PS50110"/>
    </source>
</evidence>
<dbReference type="InterPro" id="IPR011006">
    <property type="entry name" value="CheY-like_superfamily"/>
</dbReference>